<sequence length="141" mass="14150">MARGVTVVAAVRAGDFAAVRELGAVPVDYAQPLVDAVGAVTARVDAVFDALGRSDLAAAVKLAGGAERVITLSDPRGPQLGVTLSNVVPSGVAAALAEVLGLLGAGALTLQPQTVLPLADAAVAHARLERGELRTKVLLEI</sequence>
<dbReference type="Proteomes" id="UP000603200">
    <property type="component" value="Unassembled WGS sequence"/>
</dbReference>
<gene>
    <name evidence="1" type="ORF">Ahu01nite_097070</name>
</gene>
<evidence type="ECO:0008006" key="3">
    <source>
        <dbReference type="Google" id="ProtNLM"/>
    </source>
</evidence>
<dbReference type="SUPFAM" id="SSF51735">
    <property type="entry name" value="NAD(P)-binding Rossmann-fold domains"/>
    <property type="match status" value="1"/>
</dbReference>
<comment type="caution">
    <text evidence="1">The sequence shown here is derived from an EMBL/GenBank/DDBJ whole genome shotgun (WGS) entry which is preliminary data.</text>
</comment>
<accession>A0ABQ4A6X3</accession>
<dbReference type="Gene3D" id="3.90.180.10">
    <property type="entry name" value="Medium-chain alcohol dehydrogenases, catalytic domain"/>
    <property type="match status" value="1"/>
</dbReference>
<dbReference type="Pfam" id="PF13602">
    <property type="entry name" value="ADH_zinc_N_2"/>
    <property type="match status" value="1"/>
</dbReference>
<dbReference type="RefSeq" id="WP_203843501.1">
    <property type="nucleotide sequence ID" value="NZ_BAAATV010000037.1"/>
</dbReference>
<dbReference type="InterPro" id="IPR036291">
    <property type="entry name" value="NAD(P)-bd_dom_sf"/>
</dbReference>
<proteinExistence type="predicted"/>
<reference evidence="1 2" key="1">
    <citation type="submission" date="2021-01" db="EMBL/GenBank/DDBJ databases">
        <title>Whole genome shotgun sequence of Actinoplanes humidus NBRC 14915.</title>
        <authorList>
            <person name="Komaki H."/>
            <person name="Tamura T."/>
        </authorList>
    </citation>
    <scope>NUCLEOTIDE SEQUENCE [LARGE SCALE GENOMIC DNA]</scope>
    <source>
        <strain evidence="1 2">NBRC 14915</strain>
    </source>
</reference>
<organism evidence="1 2">
    <name type="scientific">Winogradskya humida</name>
    <dbReference type="NCBI Taxonomy" id="113566"/>
    <lineage>
        <taxon>Bacteria</taxon>
        <taxon>Bacillati</taxon>
        <taxon>Actinomycetota</taxon>
        <taxon>Actinomycetes</taxon>
        <taxon>Micromonosporales</taxon>
        <taxon>Micromonosporaceae</taxon>
        <taxon>Winogradskya</taxon>
    </lineage>
</organism>
<evidence type="ECO:0000313" key="1">
    <source>
        <dbReference type="EMBL" id="GIE26605.1"/>
    </source>
</evidence>
<evidence type="ECO:0000313" key="2">
    <source>
        <dbReference type="Proteomes" id="UP000603200"/>
    </source>
</evidence>
<protein>
    <recommendedName>
        <fullName evidence="3">Zinc-binding alcohol dehydrogenase family protein</fullName>
    </recommendedName>
</protein>
<dbReference type="Gene3D" id="3.40.50.720">
    <property type="entry name" value="NAD(P)-binding Rossmann-like Domain"/>
    <property type="match status" value="1"/>
</dbReference>
<name>A0ABQ4A6X3_9ACTN</name>
<dbReference type="EMBL" id="BOMN01000147">
    <property type="protein sequence ID" value="GIE26605.1"/>
    <property type="molecule type" value="Genomic_DNA"/>
</dbReference>
<keyword evidence="2" id="KW-1185">Reference proteome</keyword>